<dbReference type="EMBL" id="KC662249">
    <property type="protein sequence ID" value="AGM15552.1"/>
    <property type="molecule type" value="Genomic_DNA"/>
</dbReference>
<sequence length="336" mass="38151">MEDDSHDWNAQHELILRQWGETCACYRFMHNRAYLLYKDLNMRFSLPVIVLSTITGTANFAQSTLPDSWQAVAPSAIGGLNLIAGLIATVMQFLKVNELMENHRAASLAHSLLSRNIRLMVAIPYAERKTGGLKFVEDCKTEYDRLLEQSPAIPKKIMLNFEQIYPTDNLFTRPDFNVRPIQLLEPPKTIEHFEAITKDTPLARVGRFFSGTKSSGSKSPTSSISKNGVTLDEEIRNEIQKEIDEVSERMDDNDVNDKLNKIVSGEKLIKDRLSRGSSKGNARRQKEALSIVANEDSEEEMEKDNEIVSEEEKDDEDEDDIWTKDVDIELGIMKNP</sequence>
<accession>A0AC59EX71</accession>
<reference evidence="1 2" key="1">
    <citation type="journal article" date="2013" name="Proc. Natl. Acad. Sci. U.S.A.">
        <title>Genome of Phaeocystis globosa virus PgV-16T highlights the common ancestry of the largest known DNA viruses infecting eukaryotes.</title>
        <authorList>
            <person name="Santini S."/>
            <person name="Jeudy S."/>
            <person name="Bartoli J."/>
            <person name="Poirot O."/>
            <person name="Lescot M."/>
            <person name="Abergel C."/>
            <person name="Barbe V."/>
            <person name="Wommack K.E."/>
            <person name="Noordeloos A.A."/>
            <person name="Brussaard C.P."/>
            <person name="Claverie J.M."/>
        </authorList>
    </citation>
    <scope>NUCLEOTIDE SEQUENCE [LARGE SCALE GENOMIC DNA]</scope>
    <source>
        <strain evidence="1 2">16T</strain>
    </source>
</reference>
<dbReference type="Proteomes" id="UP000204225">
    <property type="component" value="Segment"/>
</dbReference>
<keyword evidence="2" id="KW-1185">Reference proteome</keyword>
<protein>
    <submittedName>
        <fullName evidence="1">Uncharacterized protein</fullName>
    </submittedName>
</protein>
<proteinExistence type="predicted"/>
<organism evidence="1 2">
    <name type="scientific">Phaeocystis globosa virus PgV-16T</name>
    <dbReference type="NCBI Taxonomy" id="3071227"/>
    <lineage>
        <taxon>Viruses</taxon>
        <taxon>Varidnaviria</taxon>
        <taxon>Bamfordvirae</taxon>
        <taxon>Nucleocytoviricota</taxon>
        <taxon>Megaviricetes</taxon>
        <taxon>Imitervirales</taxon>
        <taxon>Mesomimiviridae</taxon>
        <taxon>Tethysvirus</taxon>
        <taxon>Tethysvirus hollandense</taxon>
    </lineage>
</organism>
<evidence type="ECO:0000313" key="2">
    <source>
        <dbReference type="Proteomes" id="UP000204225"/>
    </source>
</evidence>
<gene>
    <name evidence="1" type="ORF">PGCG_00241</name>
</gene>
<name>A0AC59EX71_9VIRU</name>
<evidence type="ECO:0000313" key="1">
    <source>
        <dbReference type="EMBL" id="AGM15552.1"/>
    </source>
</evidence>